<feature type="domain" description="dATP/dGTP diphosphohydrolase N-terminal" evidence="1">
    <location>
        <begin position="75"/>
        <end position="125"/>
    </location>
</feature>
<evidence type="ECO:0000313" key="2">
    <source>
        <dbReference type="EMBL" id="DAI05966.1"/>
    </source>
</evidence>
<name>A0A8S5VXX7_9CAUD</name>
<protein>
    <recommendedName>
        <fullName evidence="1">dATP/dGTP diphosphohydrolase N-terminal domain-containing protein</fullName>
    </recommendedName>
</protein>
<sequence>MIKDSGDRREYATGAVRDMAEGKGRCDLLPLDVAASFINPCSVLYHMSCFMESRKLAHLKQAVSAFCSERKWDAPTMLLEVAKHMEEGAKKYGERNWEKGLPPDCYVDSAVRHYLKWKRGDNDEPHDRAFC</sequence>
<proteinExistence type="predicted"/>
<dbReference type="EMBL" id="BK024705">
    <property type="protein sequence ID" value="DAI05966.1"/>
    <property type="molecule type" value="Genomic_DNA"/>
</dbReference>
<dbReference type="InterPro" id="IPR044038">
    <property type="entry name" value="dATP/dGTP_diPOhydrolase_N"/>
</dbReference>
<reference evidence="2" key="1">
    <citation type="journal article" date="2021" name="Proc. Natl. Acad. Sci. U.S.A.">
        <title>A Catalog of Tens of Thousands of Viruses from Human Metagenomes Reveals Hidden Associations with Chronic Diseases.</title>
        <authorList>
            <person name="Tisza M.J."/>
            <person name="Buck C.B."/>
        </authorList>
    </citation>
    <scope>NUCLEOTIDE SEQUENCE</scope>
    <source>
        <strain evidence="2">CtcFy9</strain>
    </source>
</reference>
<dbReference type="Pfam" id="PF18909">
    <property type="entry name" value="dGTP_diPhyd_N"/>
    <property type="match status" value="1"/>
</dbReference>
<evidence type="ECO:0000259" key="1">
    <source>
        <dbReference type="Pfam" id="PF18909"/>
    </source>
</evidence>
<organism evidence="2">
    <name type="scientific">Ackermannviridae sp</name>
    <dbReference type="NCBI Taxonomy" id="2831612"/>
    <lineage>
        <taxon>Viruses</taxon>
        <taxon>Duplodnaviria</taxon>
        <taxon>Heunggongvirae</taxon>
        <taxon>Uroviricota</taxon>
        <taxon>Caudoviricetes</taxon>
        <taxon>Pantevenvirales</taxon>
        <taxon>Ackermannviridae</taxon>
    </lineage>
</organism>
<accession>A0A8S5VXX7</accession>